<keyword evidence="4" id="KW-1185">Reference proteome</keyword>
<gene>
    <name evidence="3" type="ORF">SAPIO_CDS3085</name>
</gene>
<dbReference type="InterPro" id="IPR018946">
    <property type="entry name" value="PhoD-like_MPP"/>
</dbReference>
<dbReference type="InterPro" id="IPR043904">
    <property type="entry name" value="PhoD_2-like"/>
</dbReference>
<dbReference type="Proteomes" id="UP000028545">
    <property type="component" value="Unassembled WGS sequence"/>
</dbReference>
<sequence length="843" mass="92352">MATPPSHLPGETPDSNVNENNPYASSSQWRHQESSAFARYAGAHPHSHSPLGAPRDGVSSGSTGALADFFNANRIETAGNGNGGAAHVPIVVPAQENGDATQKLEAQADGLEVVCGPLLNYRGMVDNRIWRGSALIVVKGGGKVPPAAPALLLRRVSAVSPHSFVAMSGPDATPEVESPPQISGAITANTIVAHSESPPTVIQGSCLNSDPRCTFFQYDIVVGIEDAEVKWEYTVPDVRYSSDTKPRQNSFFVPAITESMRSMFFSCNGFSVGTDEAAWSHLALWNDVIRRHNEAPFHVMIGGGDQIYNDGIRVDGPLRVWTDIGNPRKRGKFPFPDNLRQECDNYYLENYISWYNREPFASANGQIPQLNIWDDHDIIDGFGSYTDHFMKCDVFRGIGGTAHKYYLLFQHHLPPPPLTYTTDVVETTLGGDARQGFDPKQVENAFVAPQRTTQEIGYIVGPKPGPYVAEHSLNLYARLGARLAFLGIDARTERTRHQINYPETYELLFDKLSAELVAAKESGQPISHLLILLGVPIAYPRLTWLENIFSSPIMGPMKFLNRRFGFGGSFFNKFDGSVDLLDDLDDHWTARTHKAERKYLINSLQNISATHNLRITILSGDVHLAAVGRFYSDVKRGVDPLADQRYMANIISSAIVNKPPPAPVANLLAHRNKIHHMGHKTDETLLSFFDKQPGGKKKAGKNNFVTMPSRNYAMITENSPTNDPELAGDGIVTEPAQQQDPNQPPVEETRPKSHHSSKSDGRFALHDGEENAGTRHKAASSQHGKGTDGSLDICIRVEIDQHDAQGKTQGYGLTVPVLRYVARPASSSASSSSSQSGQSEHQG</sequence>
<organism evidence="3 4">
    <name type="scientific">Pseudallescheria apiosperma</name>
    <name type="common">Scedosporium apiospermum</name>
    <dbReference type="NCBI Taxonomy" id="563466"/>
    <lineage>
        <taxon>Eukaryota</taxon>
        <taxon>Fungi</taxon>
        <taxon>Dikarya</taxon>
        <taxon>Ascomycota</taxon>
        <taxon>Pezizomycotina</taxon>
        <taxon>Sordariomycetes</taxon>
        <taxon>Hypocreomycetidae</taxon>
        <taxon>Microascales</taxon>
        <taxon>Microascaceae</taxon>
        <taxon>Scedosporium</taxon>
    </lineage>
</organism>
<evidence type="ECO:0000313" key="3">
    <source>
        <dbReference type="EMBL" id="KEZ44161.1"/>
    </source>
</evidence>
<evidence type="ECO:0000313" key="4">
    <source>
        <dbReference type="Proteomes" id="UP000028545"/>
    </source>
</evidence>
<proteinExistence type="predicted"/>
<dbReference type="OrthoDB" id="9999821at2759"/>
<feature type="region of interest" description="Disordered" evidence="1">
    <location>
        <begin position="734"/>
        <end position="789"/>
    </location>
</feature>
<protein>
    <recommendedName>
        <fullName evidence="2">PhoD-like phosphatase domain-containing protein</fullName>
    </recommendedName>
</protein>
<dbReference type="HOGENOM" id="CLU_000998_3_0_1"/>
<feature type="domain" description="PhoD-like phosphatase" evidence="2">
    <location>
        <begin position="565"/>
        <end position="719"/>
    </location>
</feature>
<dbReference type="CDD" id="cd07389">
    <property type="entry name" value="MPP_PhoD"/>
    <property type="match status" value="1"/>
</dbReference>
<feature type="domain" description="PhoD-like phosphatase" evidence="2">
    <location>
        <begin position="229"/>
        <end position="413"/>
    </location>
</feature>
<feature type="region of interest" description="Disordered" evidence="1">
    <location>
        <begin position="1"/>
        <end position="36"/>
    </location>
</feature>
<feature type="compositionally biased region" description="Polar residues" evidence="1">
    <location>
        <begin position="13"/>
        <end position="29"/>
    </location>
</feature>
<dbReference type="VEuPathDB" id="FungiDB:SAPIO_CDS3085"/>
<accession>A0A084G9Z9</accession>
<evidence type="ECO:0000256" key="1">
    <source>
        <dbReference type="SAM" id="MobiDB-lite"/>
    </source>
</evidence>
<dbReference type="Pfam" id="PF19050">
    <property type="entry name" value="PhoD_2"/>
    <property type="match status" value="3"/>
</dbReference>
<name>A0A084G9Z9_PSEDA</name>
<dbReference type="RefSeq" id="XP_016643960.1">
    <property type="nucleotide sequence ID" value="XM_016785954.1"/>
</dbReference>
<comment type="caution">
    <text evidence="3">The sequence shown here is derived from an EMBL/GenBank/DDBJ whole genome shotgun (WGS) entry which is preliminary data.</text>
</comment>
<dbReference type="PANTHER" id="PTHR46689">
    <property type="entry name" value="MEMBRANE PROTEIN, PUTATIVE-RELATED"/>
    <property type="match status" value="1"/>
</dbReference>
<dbReference type="Gene3D" id="3.60.21.70">
    <property type="entry name" value="PhoD-like phosphatase"/>
    <property type="match status" value="1"/>
</dbReference>
<feature type="domain" description="PhoD-like phosphatase" evidence="2">
    <location>
        <begin position="478"/>
        <end position="550"/>
    </location>
</feature>
<dbReference type="AlphaFoldDB" id="A0A084G9Z9"/>
<reference evidence="3 4" key="1">
    <citation type="journal article" date="2014" name="Genome Announc.">
        <title>Draft genome sequence of the pathogenic fungus Scedosporium apiospermum.</title>
        <authorList>
            <person name="Vandeputte P."/>
            <person name="Ghamrawi S."/>
            <person name="Rechenmann M."/>
            <person name="Iltis A."/>
            <person name="Giraud S."/>
            <person name="Fleury M."/>
            <person name="Thornton C."/>
            <person name="Delhaes L."/>
            <person name="Meyer W."/>
            <person name="Papon N."/>
            <person name="Bouchara J.P."/>
        </authorList>
    </citation>
    <scope>NUCLEOTIDE SEQUENCE [LARGE SCALE GENOMIC DNA]</scope>
    <source>
        <strain evidence="3 4">IHEM 14462</strain>
    </source>
</reference>
<feature type="compositionally biased region" description="Basic and acidic residues" evidence="1">
    <location>
        <begin position="747"/>
        <end position="773"/>
    </location>
</feature>
<dbReference type="EMBL" id="JOWA01000088">
    <property type="protein sequence ID" value="KEZ44161.1"/>
    <property type="molecule type" value="Genomic_DNA"/>
</dbReference>
<dbReference type="KEGG" id="sapo:SAPIO_CDS3085"/>
<feature type="region of interest" description="Disordered" evidence="1">
    <location>
        <begin position="41"/>
        <end position="60"/>
    </location>
</feature>
<dbReference type="GO" id="GO:0016020">
    <property type="term" value="C:membrane"/>
    <property type="evidence" value="ECO:0007669"/>
    <property type="project" value="TreeGrafter"/>
</dbReference>
<dbReference type="InterPro" id="IPR038607">
    <property type="entry name" value="PhoD-like_sf"/>
</dbReference>
<dbReference type="PANTHER" id="PTHR46689:SF3">
    <property type="entry name" value="PHOD-LIKE PHOSPHATASE DOMAIN-CONTAINING PROTEIN"/>
    <property type="match status" value="1"/>
</dbReference>
<dbReference type="OMA" id="GPNLWND"/>
<dbReference type="GeneID" id="27722157"/>
<evidence type="ECO:0000259" key="2">
    <source>
        <dbReference type="Pfam" id="PF19050"/>
    </source>
</evidence>
<feature type="compositionally biased region" description="Low complexity" evidence="1">
    <location>
        <begin position="825"/>
        <end position="843"/>
    </location>
</feature>
<feature type="region of interest" description="Disordered" evidence="1">
    <location>
        <begin position="824"/>
        <end position="843"/>
    </location>
</feature>